<name>A6NZI4_9FIRM</name>
<dbReference type="Proteomes" id="UP000003639">
    <property type="component" value="Unassembled WGS sequence"/>
</dbReference>
<evidence type="ECO:0000313" key="1">
    <source>
        <dbReference type="EMBL" id="EDM98834.1"/>
    </source>
</evidence>
<sequence length="39" mass="4187">MSSAGHIKIVKIYVNLFNPNPLTERGGFGRIIGNVCRGG</sequence>
<proteinExistence type="predicted"/>
<protein>
    <submittedName>
        <fullName evidence="1">Uncharacterized protein</fullName>
    </submittedName>
</protein>
<evidence type="ECO:0000313" key="2">
    <source>
        <dbReference type="Proteomes" id="UP000003639"/>
    </source>
</evidence>
<gene>
    <name evidence="1" type="ORF">BACCAP_03636</name>
</gene>
<organism evidence="1 2">
    <name type="scientific">Pseudoflavonifractor capillosus ATCC 29799</name>
    <dbReference type="NCBI Taxonomy" id="411467"/>
    <lineage>
        <taxon>Bacteria</taxon>
        <taxon>Bacillati</taxon>
        <taxon>Bacillota</taxon>
        <taxon>Clostridia</taxon>
        <taxon>Eubacteriales</taxon>
        <taxon>Oscillospiraceae</taxon>
        <taxon>Pseudoflavonifractor</taxon>
    </lineage>
</organism>
<dbReference type="EMBL" id="AAXG02000032">
    <property type="protein sequence ID" value="EDM98834.1"/>
    <property type="molecule type" value="Genomic_DNA"/>
</dbReference>
<dbReference type="AlphaFoldDB" id="A6NZI4"/>
<dbReference type="STRING" id="411467.BACCAP_03636"/>
<reference evidence="1 2" key="1">
    <citation type="submission" date="2007-04" db="EMBL/GenBank/DDBJ databases">
        <authorList>
            <person name="Fulton L."/>
            <person name="Clifton S."/>
            <person name="Fulton B."/>
            <person name="Xu J."/>
            <person name="Minx P."/>
            <person name="Pepin K.H."/>
            <person name="Johnson M."/>
            <person name="Thiruvilangam P."/>
            <person name="Bhonagiri V."/>
            <person name="Nash W.E."/>
            <person name="Mardis E.R."/>
            <person name="Wilson R.K."/>
        </authorList>
    </citation>
    <scope>NUCLEOTIDE SEQUENCE [LARGE SCALE GENOMIC DNA]</scope>
    <source>
        <strain evidence="1 2">ATCC 29799</strain>
    </source>
</reference>
<comment type="caution">
    <text evidence="1">The sequence shown here is derived from an EMBL/GenBank/DDBJ whole genome shotgun (WGS) entry which is preliminary data.</text>
</comment>
<accession>A6NZI4</accession>
<reference evidence="1 2" key="2">
    <citation type="submission" date="2007-06" db="EMBL/GenBank/DDBJ databases">
        <title>Draft genome sequence of Pseudoflavonifractor capillosus ATCC 29799.</title>
        <authorList>
            <person name="Sudarsanam P."/>
            <person name="Ley R."/>
            <person name="Guruge J."/>
            <person name="Turnbaugh P.J."/>
            <person name="Mahowald M."/>
            <person name="Liep D."/>
            <person name="Gordon J."/>
        </authorList>
    </citation>
    <scope>NUCLEOTIDE SEQUENCE [LARGE SCALE GENOMIC DNA]</scope>
    <source>
        <strain evidence="1 2">ATCC 29799</strain>
    </source>
</reference>
<keyword evidence="2" id="KW-1185">Reference proteome</keyword>